<dbReference type="AlphaFoldDB" id="A0A519BMP0"/>
<dbReference type="InterPro" id="IPR003593">
    <property type="entry name" value="AAA+_ATPase"/>
</dbReference>
<keyword evidence="4 7" id="KW-0067">ATP-binding</keyword>
<dbReference type="GO" id="GO:0005524">
    <property type="term" value="F:ATP binding"/>
    <property type="evidence" value="ECO:0007669"/>
    <property type="project" value="UniProtKB-KW"/>
</dbReference>
<dbReference type="PROSITE" id="PS50893">
    <property type="entry name" value="ABC_TRANSPORTER_2"/>
    <property type="match status" value="1"/>
</dbReference>
<accession>A0A519BMP0</accession>
<evidence type="ECO:0000259" key="6">
    <source>
        <dbReference type="PROSITE" id="PS50893"/>
    </source>
</evidence>
<evidence type="ECO:0000313" key="7">
    <source>
        <dbReference type="EMBL" id="RZD18533.1"/>
    </source>
</evidence>
<dbReference type="Proteomes" id="UP000319296">
    <property type="component" value="Unassembled WGS sequence"/>
</dbReference>
<organism evidence="7 8">
    <name type="scientific">Candidatus Acididesulfobacter diazotrophicus</name>
    <dbReference type="NCBI Taxonomy" id="2597226"/>
    <lineage>
        <taxon>Bacteria</taxon>
        <taxon>Deltaproteobacteria</taxon>
        <taxon>Candidatus Acidulodesulfobacterales</taxon>
        <taxon>Candidatus Acididesulfobacter</taxon>
    </lineage>
</organism>
<dbReference type="GO" id="GO:0015658">
    <property type="term" value="F:branched-chain amino acid transmembrane transporter activity"/>
    <property type="evidence" value="ECO:0007669"/>
    <property type="project" value="TreeGrafter"/>
</dbReference>
<dbReference type="InterPro" id="IPR027417">
    <property type="entry name" value="P-loop_NTPase"/>
</dbReference>
<dbReference type="Pfam" id="PF00005">
    <property type="entry name" value="ABC_tran"/>
    <property type="match status" value="1"/>
</dbReference>
<evidence type="ECO:0000313" key="8">
    <source>
        <dbReference type="Proteomes" id="UP000319296"/>
    </source>
</evidence>
<keyword evidence="2" id="KW-0813">Transport</keyword>
<dbReference type="InterPro" id="IPR003439">
    <property type="entry name" value="ABC_transporter-like_ATP-bd"/>
</dbReference>
<reference evidence="7 8" key="1">
    <citation type="journal article" date="2019" name="ISME J.">
        <title>Insights into ecological role of a new deltaproteobacterial order Candidatus Acidulodesulfobacterales by metagenomics and metatranscriptomics.</title>
        <authorList>
            <person name="Tan S."/>
            <person name="Liu J."/>
            <person name="Fang Y."/>
            <person name="Hedlund B.P."/>
            <person name="Lian Z.H."/>
            <person name="Huang L.Y."/>
            <person name="Li J.T."/>
            <person name="Huang L.N."/>
            <person name="Li W.J."/>
            <person name="Jiang H.C."/>
            <person name="Dong H.L."/>
            <person name="Shu W.S."/>
        </authorList>
    </citation>
    <scope>NUCLEOTIDE SEQUENCE [LARGE SCALE GENOMIC DNA]</scope>
    <source>
        <strain evidence="7">AP1</strain>
    </source>
</reference>
<name>A0A519BMP0_9DELT</name>
<dbReference type="PANTHER" id="PTHR43820:SF5">
    <property type="entry name" value="HIGH-AFFINITY BRANCHED-CHAIN AMINO ACID TRANSPORT ATP-BINDING PROTEIN"/>
    <property type="match status" value="1"/>
</dbReference>
<evidence type="ECO:0000256" key="5">
    <source>
        <dbReference type="ARBA" id="ARBA00022970"/>
    </source>
</evidence>
<evidence type="ECO:0000256" key="1">
    <source>
        <dbReference type="ARBA" id="ARBA00005417"/>
    </source>
</evidence>
<dbReference type="GO" id="GO:0015807">
    <property type="term" value="P:L-amino acid transport"/>
    <property type="evidence" value="ECO:0007669"/>
    <property type="project" value="TreeGrafter"/>
</dbReference>
<dbReference type="GO" id="GO:0016887">
    <property type="term" value="F:ATP hydrolysis activity"/>
    <property type="evidence" value="ECO:0007669"/>
    <property type="project" value="InterPro"/>
</dbReference>
<dbReference type="InterPro" id="IPR052156">
    <property type="entry name" value="BCAA_Transport_ATP-bd_LivF"/>
</dbReference>
<evidence type="ECO:0000256" key="3">
    <source>
        <dbReference type="ARBA" id="ARBA00022741"/>
    </source>
</evidence>
<keyword evidence="3" id="KW-0547">Nucleotide-binding</keyword>
<gene>
    <name evidence="7" type="primary">urtE</name>
    <name evidence="7" type="ORF">EVG15_05750</name>
</gene>
<proteinExistence type="inferred from homology"/>
<evidence type="ECO:0000256" key="4">
    <source>
        <dbReference type="ARBA" id="ARBA00022840"/>
    </source>
</evidence>
<dbReference type="EMBL" id="SGBB01000008">
    <property type="protein sequence ID" value="RZD18533.1"/>
    <property type="molecule type" value="Genomic_DNA"/>
</dbReference>
<dbReference type="CDD" id="cd03224">
    <property type="entry name" value="ABC_TM1139_LivF_branched"/>
    <property type="match status" value="1"/>
</dbReference>
<feature type="domain" description="ABC transporter" evidence="6">
    <location>
        <begin position="2"/>
        <end position="231"/>
    </location>
</feature>
<comment type="caution">
    <text evidence="7">The sequence shown here is derived from an EMBL/GenBank/DDBJ whole genome shotgun (WGS) entry which is preliminary data.</text>
</comment>
<sequence length="231" mass="26222">MLNIKCINAGYKDTQILRDVDLEIPKGSVVALMGRNGVGKTTFLKTIIGLINVKSGTISFNDEDITHISIDKRARKGISYVPQGREIFPYLTVYENIILGFEAKHNYSNEMLQRIYEMFPFLKKMLNKNGGELSGGQQQQLAIARALASNPDLILMDEPTEGIQPSIVLEIENIIKLIKGQKTTSILLVEQYMDFALRLSDYCYVMEKGTIVFRSDRNKFNKDDIKKYLTI</sequence>
<dbReference type="Gene3D" id="3.40.50.300">
    <property type="entry name" value="P-loop containing nucleotide triphosphate hydrolases"/>
    <property type="match status" value="1"/>
</dbReference>
<dbReference type="NCBIfam" id="TIGR03410">
    <property type="entry name" value="urea_trans_UrtE"/>
    <property type="match status" value="1"/>
</dbReference>
<comment type="similarity">
    <text evidence="1">Belongs to the ABC transporter superfamily.</text>
</comment>
<protein>
    <submittedName>
        <fullName evidence="7">Urea ABC transporter ATP-binding subunit UrtE</fullName>
    </submittedName>
</protein>
<evidence type="ECO:0000256" key="2">
    <source>
        <dbReference type="ARBA" id="ARBA00022448"/>
    </source>
</evidence>
<dbReference type="SUPFAM" id="SSF52540">
    <property type="entry name" value="P-loop containing nucleoside triphosphate hydrolases"/>
    <property type="match status" value="1"/>
</dbReference>
<keyword evidence="5" id="KW-0029">Amino-acid transport</keyword>
<dbReference type="PANTHER" id="PTHR43820">
    <property type="entry name" value="HIGH-AFFINITY BRANCHED-CHAIN AMINO ACID TRANSPORT ATP-BINDING PROTEIN LIVF"/>
    <property type="match status" value="1"/>
</dbReference>
<dbReference type="SMART" id="SM00382">
    <property type="entry name" value="AAA"/>
    <property type="match status" value="1"/>
</dbReference>
<dbReference type="InterPro" id="IPR017780">
    <property type="entry name" value="ABC_transptr_urea_ATP-bd_UrtE"/>
</dbReference>